<evidence type="ECO:0000313" key="3">
    <source>
        <dbReference type="Proteomes" id="UP001359485"/>
    </source>
</evidence>
<dbReference type="EMBL" id="JAWJWF010000049">
    <property type="protein sequence ID" value="KAK6619132.1"/>
    <property type="molecule type" value="Genomic_DNA"/>
</dbReference>
<accession>A0ABR1AH93</accession>
<gene>
    <name evidence="2" type="ORF">RUM44_003514</name>
</gene>
<proteinExistence type="predicted"/>
<feature type="region of interest" description="Disordered" evidence="1">
    <location>
        <begin position="35"/>
        <end position="111"/>
    </location>
</feature>
<organism evidence="2 3">
    <name type="scientific">Polyplax serrata</name>
    <name type="common">Common mouse louse</name>
    <dbReference type="NCBI Taxonomy" id="468196"/>
    <lineage>
        <taxon>Eukaryota</taxon>
        <taxon>Metazoa</taxon>
        <taxon>Ecdysozoa</taxon>
        <taxon>Arthropoda</taxon>
        <taxon>Hexapoda</taxon>
        <taxon>Insecta</taxon>
        <taxon>Pterygota</taxon>
        <taxon>Neoptera</taxon>
        <taxon>Paraneoptera</taxon>
        <taxon>Psocodea</taxon>
        <taxon>Troctomorpha</taxon>
        <taxon>Phthiraptera</taxon>
        <taxon>Anoplura</taxon>
        <taxon>Polyplacidae</taxon>
        <taxon>Polyplax</taxon>
    </lineage>
</organism>
<keyword evidence="3" id="KW-1185">Reference proteome</keyword>
<name>A0ABR1AH93_POLSC</name>
<sequence>MSGATTLPANRTDFIQRGAIKTSGEFAAKEISREKLDKKIEWNGAPLDAQQGLTKGLSMEEQNGLTASEADSKDIGSAEFWQKKKKTSDTGGTHGGSLRLPIPSGRQSRHE</sequence>
<reference evidence="2 3" key="1">
    <citation type="submission" date="2023-09" db="EMBL/GenBank/DDBJ databases">
        <title>Genomes of two closely related lineages of the louse Polyplax serrata with different host specificities.</title>
        <authorList>
            <person name="Martinu J."/>
            <person name="Tarabai H."/>
            <person name="Stefka J."/>
            <person name="Hypsa V."/>
        </authorList>
    </citation>
    <scope>NUCLEOTIDE SEQUENCE [LARGE SCALE GENOMIC DNA]</scope>
    <source>
        <strain evidence="2">98ZLc_SE</strain>
    </source>
</reference>
<dbReference type="Proteomes" id="UP001359485">
    <property type="component" value="Unassembled WGS sequence"/>
</dbReference>
<comment type="caution">
    <text evidence="2">The sequence shown here is derived from an EMBL/GenBank/DDBJ whole genome shotgun (WGS) entry which is preliminary data.</text>
</comment>
<protein>
    <submittedName>
        <fullName evidence="2">Uncharacterized protein</fullName>
    </submittedName>
</protein>
<evidence type="ECO:0000256" key="1">
    <source>
        <dbReference type="SAM" id="MobiDB-lite"/>
    </source>
</evidence>
<evidence type="ECO:0000313" key="2">
    <source>
        <dbReference type="EMBL" id="KAK6619132.1"/>
    </source>
</evidence>